<sequence>MSDDTLSPRLRLLTAYMTDPGSATPWTPSSGPRSTTISATARATCGPCCGRR</sequence>
<organism evidence="2">
    <name type="scientific">Phenylobacterium glaciei</name>
    <dbReference type="NCBI Taxonomy" id="2803784"/>
    <lineage>
        <taxon>Bacteria</taxon>
        <taxon>Pseudomonadati</taxon>
        <taxon>Pseudomonadota</taxon>
        <taxon>Alphaproteobacteria</taxon>
        <taxon>Caulobacterales</taxon>
        <taxon>Caulobacteraceae</taxon>
        <taxon>Phenylobacterium</taxon>
    </lineage>
</organism>
<accession>A0A974S9F9</accession>
<protein>
    <submittedName>
        <fullName evidence="2">Uncharacterized protein</fullName>
    </submittedName>
</protein>
<feature type="region of interest" description="Disordered" evidence="1">
    <location>
        <begin position="18"/>
        <end position="37"/>
    </location>
</feature>
<dbReference type="EMBL" id="CP068570">
    <property type="protein sequence ID" value="QQZ50628.1"/>
    <property type="molecule type" value="Genomic_DNA"/>
</dbReference>
<reference evidence="2" key="1">
    <citation type="submission" date="2021-01" db="EMBL/GenBank/DDBJ databases">
        <title>Genome sequence of Phenylobacterium sp. 20VBR1 isolated from a valley glaceir, Ny-Alesund, Svalbard.</title>
        <authorList>
            <person name="Thomas F.A."/>
            <person name="Krishnan K.P."/>
            <person name="Sinha R.K."/>
        </authorList>
    </citation>
    <scope>NUCLEOTIDE SEQUENCE</scope>
    <source>
        <strain evidence="2">20VBR1</strain>
    </source>
</reference>
<dbReference type="AlphaFoldDB" id="A0A974S9F9"/>
<proteinExistence type="predicted"/>
<evidence type="ECO:0000313" key="2">
    <source>
        <dbReference type="EMBL" id="QQZ50628.1"/>
    </source>
</evidence>
<name>A0A974S9F9_9CAUL</name>
<evidence type="ECO:0000256" key="1">
    <source>
        <dbReference type="SAM" id="MobiDB-lite"/>
    </source>
</evidence>
<gene>
    <name evidence="2" type="ORF">JKL49_03885</name>
</gene>